<organism evidence="1 2">
    <name type="scientific">Liparis tanakae</name>
    <name type="common">Tanaka's snailfish</name>
    <dbReference type="NCBI Taxonomy" id="230148"/>
    <lineage>
        <taxon>Eukaryota</taxon>
        <taxon>Metazoa</taxon>
        <taxon>Chordata</taxon>
        <taxon>Craniata</taxon>
        <taxon>Vertebrata</taxon>
        <taxon>Euteleostomi</taxon>
        <taxon>Actinopterygii</taxon>
        <taxon>Neopterygii</taxon>
        <taxon>Teleostei</taxon>
        <taxon>Neoteleostei</taxon>
        <taxon>Acanthomorphata</taxon>
        <taxon>Eupercaria</taxon>
        <taxon>Perciformes</taxon>
        <taxon>Cottioidei</taxon>
        <taxon>Cottales</taxon>
        <taxon>Liparidae</taxon>
        <taxon>Liparis</taxon>
    </lineage>
</organism>
<accession>A0A4Z2H2R4</accession>
<dbReference type="Proteomes" id="UP000314294">
    <property type="component" value="Unassembled WGS sequence"/>
</dbReference>
<dbReference type="AlphaFoldDB" id="A0A4Z2H2R4"/>
<evidence type="ECO:0000313" key="1">
    <source>
        <dbReference type="EMBL" id="TNN59104.1"/>
    </source>
</evidence>
<sequence length="80" mass="8790">MKTLASVPAPSKSPLLCVLRQQLHHQLAVLLSPSQPARTGEMAMIRCLTSTVCRNQPDPTPKPSWPMRTLKTFPTSLPSI</sequence>
<protein>
    <submittedName>
        <fullName evidence="1">Uncharacterized protein</fullName>
    </submittedName>
</protein>
<gene>
    <name evidence="1" type="ORF">EYF80_030638</name>
</gene>
<evidence type="ECO:0000313" key="2">
    <source>
        <dbReference type="Proteomes" id="UP000314294"/>
    </source>
</evidence>
<reference evidence="1 2" key="1">
    <citation type="submission" date="2019-03" db="EMBL/GenBank/DDBJ databases">
        <title>First draft genome of Liparis tanakae, snailfish: a comprehensive survey of snailfish specific genes.</title>
        <authorList>
            <person name="Kim W."/>
            <person name="Song I."/>
            <person name="Jeong J.-H."/>
            <person name="Kim D."/>
            <person name="Kim S."/>
            <person name="Ryu S."/>
            <person name="Song J.Y."/>
            <person name="Lee S.K."/>
        </authorList>
    </citation>
    <scope>NUCLEOTIDE SEQUENCE [LARGE SCALE GENOMIC DNA]</scope>
    <source>
        <tissue evidence="1">Muscle</tissue>
    </source>
</reference>
<dbReference type="EMBL" id="SRLO01000363">
    <property type="protein sequence ID" value="TNN59104.1"/>
    <property type="molecule type" value="Genomic_DNA"/>
</dbReference>
<comment type="caution">
    <text evidence="1">The sequence shown here is derived from an EMBL/GenBank/DDBJ whole genome shotgun (WGS) entry which is preliminary data.</text>
</comment>
<name>A0A4Z2H2R4_9TELE</name>
<proteinExistence type="predicted"/>
<keyword evidence="2" id="KW-1185">Reference proteome</keyword>